<accession>A0A256F9Z9</accession>
<name>A0A256F9Z9_9HYPH</name>
<dbReference type="EMBL" id="NNRL01000162">
    <property type="protein sequence ID" value="OYR11536.1"/>
    <property type="molecule type" value="Genomic_DNA"/>
</dbReference>
<evidence type="ECO:0000313" key="2">
    <source>
        <dbReference type="Proteomes" id="UP000216478"/>
    </source>
</evidence>
<dbReference type="Proteomes" id="UP000216478">
    <property type="component" value="Unassembled WGS sequence"/>
</dbReference>
<proteinExistence type="predicted"/>
<protein>
    <submittedName>
        <fullName evidence="1">Uncharacterized protein</fullName>
    </submittedName>
</protein>
<organism evidence="1 2">
    <name type="scientific">Brucella grignonensis</name>
    <dbReference type="NCBI Taxonomy" id="94627"/>
    <lineage>
        <taxon>Bacteria</taxon>
        <taxon>Pseudomonadati</taxon>
        <taxon>Pseudomonadota</taxon>
        <taxon>Alphaproteobacteria</taxon>
        <taxon>Hyphomicrobiales</taxon>
        <taxon>Brucellaceae</taxon>
        <taxon>Brucella/Ochrobactrum group</taxon>
        <taxon>Brucella</taxon>
    </lineage>
</organism>
<comment type="caution">
    <text evidence="1">The sequence shown here is derived from an EMBL/GenBank/DDBJ whole genome shotgun (WGS) entry which is preliminary data.</text>
</comment>
<sequence>MVNGDHPYRNLEASIVKPIGAAYGTLGRGSGGLLNGEKYG</sequence>
<gene>
    <name evidence="1" type="ORF">CEV33_1639</name>
</gene>
<dbReference type="AlphaFoldDB" id="A0A256F9Z9"/>
<evidence type="ECO:0000313" key="1">
    <source>
        <dbReference type="EMBL" id="OYR11536.1"/>
    </source>
</evidence>
<keyword evidence="2" id="KW-1185">Reference proteome</keyword>
<reference evidence="1 2" key="1">
    <citation type="submission" date="2017-07" db="EMBL/GenBank/DDBJ databases">
        <title>Phylogenetic study on the rhizospheric bacterium Ochrobactrum sp. A44.</title>
        <authorList>
            <person name="Krzyzanowska D.M."/>
            <person name="Ossowicki A."/>
            <person name="Rajewska M."/>
            <person name="Maciag T."/>
            <person name="Kaczynski Z."/>
            <person name="Czerwicka M."/>
            <person name="Jafra S."/>
        </authorList>
    </citation>
    <scope>NUCLEOTIDE SEQUENCE [LARGE SCALE GENOMIC DNA]</scope>
    <source>
        <strain evidence="1 2">OgA9a</strain>
    </source>
</reference>